<evidence type="ECO:0000313" key="7">
    <source>
        <dbReference type="EMBL" id="CAD9813858.1"/>
    </source>
</evidence>
<dbReference type="GO" id="GO:0009134">
    <property type="term" value="P:nucleoside diphosphate catabolic process"/>
    <property type="evidence" value="ECO:0007669"/>
    <property type="project" value="TreeGrafter"/>
</dbReference>
<keyword evidence="4" id="KW-0067">ATP-binding</keyword>
<evidence type="ECO:0000256" key="6">
    <source>
        <dbReference type="SAM" id="SignalP"/>
    </source>
</evidence>
<feature type="region of interest" description="Disordered" evidence="5">
    <location>
        <begin position="222"/>
        <end position="245"/>
    </location>
</feature>
<dbReference type="AlphaFoldDB" id="A0A7S2UAP1"/>
<sequence>MSAPPSISKPATFIRALLMGVASLFFEANAVLESPSHATLEAPLSPYRIVIDGGSTGSRLHIFEFVRGDDVDSIEGTQFDLGTSCIRRGSSKAYTPMSAFGRVGLNPAPLNSTHVASHLLPLFEYAATVVPAQYHGSTPVKYQATAGMRLLELDEQDAVYDSLYEGLIESDTFVFPLERSDIATLGGDLEGFYGAVAANYLKGVIDTKLRMKPILKQDSDSLASDTISAEPQQDDASHNHGPLGALDMGGSSTQIVFLPSSGGAKSADEAQTCDSYLVNETESMDSSCDESGQDNAIPSQLNGADFFSTSYLSYGVDQFRERLWDLWVSDAQEEAGGDTRSCVSKMLPNPCSFKGYEIEWKGFTFVGTGDAHECSEQVRRLIPHYEEDAEFDVSLGEKVGGIEHPPVRGKFFAMSLYYFTLDSLRVLSHPAEDAHEALNLSWPTPSIEELHNALEGLCSRSWQGDLEDIQHDAHTYTRAEVLPHRCIESVYMVTLLRDGFGFDSSSRDITFTFEVEGSEVEWSLGMALVEFAQDEESAVSRMNENEDSSFCLDDAIWVHEKPSQRNESEVDFRNNDENSPFIVKMAESILVLWSKSVALDLA</sequence>
<feature type="signal peptide" evidence="6">
    <location>
        <begin position="1"/>
        <end position="30"/>
    </location>
</feature>
<dbReference type="GO" id="GO:0004382">
    <property type="term" value="F:GDP phosphatase activity"/>
    <property type="evidence" value="ECO:0007669"/>
    <property type="project" value="TreeGrafter"/>
</dbReference>
<feature type="binding site" evidence="4">
    <location>
        <begin position="250"/>
        <end position="254"/>
    </location>
    <ligand>
        <name>ATP</name>
        <dbReference type="ChEBI" id="CHEBI:30616"/>
    </ligand>
</feature>
<feature type="compositionally biased region" description="Polar residues" evidence="5">
    <location>
        <begin position="222"/>
        <end position="231"/>
    </location>
</feature>
<dbReference type="GO" id="GO:0045134">
    <property type="term" value="F:UDP phosphatase activity"/>
    <property type="evidence" value="ECO:0007669"/>
    <property type="project" value="TreeGrafter"/>
</dbReference>
<proteinExistence type="inferred from homology"/>
<evidence type="ECO:0000256" key="3">
    <source>
        <dbReference type="PIRSR" id="PIRSR600407-1"/>
    </source>
</evidence>
<dbReference type="PANTHER" id="PTHR11782:SF83">
    <property type="entry name" value="GUANOSINE-DIPHOSPHATASE"/>
    <property type="match status" value="1"/>
</dbReference>
<feature type="active site" description="Proton acceptor" evidence="3">
    <location>
        <position position="190"/>
    </location>
</feature>
<dbReference type="EMBL" id="HBHQ01008510">
    <property type="protein sequence ID" value="CAD9813858.1"/>
    <property type="molecule type" value="Transcribed_RNA"/>
</dbReference>
<protein>
    <submittedName>
        <fullName evidence="7">Uncharacterized protein</fullName>
    </submittedName>
</protein>
<evidence type="ECO:0000256" key="1">
    <source>
        <dbReference type="ARBA" id="ARBA00009283"/>
    </source>
</evidence>
<feature type="chain" id="PRO_5030973810" evidence="6">
    <location>
        <begin position="31"/>
        <end position="602"/>
    </location>
</feature>
<accession>A0A7S2UAP1</accession>
<keyword evidence="2" id="KW-0378">Hydrolase</keyword>
<dbReference type="CDD" id="cd24003">
    <property type="entry name" value="ASKHA_NBD_GDA1_CD39_NTPase"/>
    <property type="match status" value="1"/>
</dbReference>
<dbReference type="GO" id="GO:0016020">
    <property type="term" value="C:membrane"/>
    <property type="evidence" value="ECO:0007669"/>
    <property type="project" value="TreeGrafter"/>
</dbReference>
<dbReference type="Pfam" id="PF01150">
    <property type="entry name" value="GDA1_CD39"/>
    <property type="match status" value="1"/>
</dbReference>
<reference evidence="7" key="1">
    <citation type="submission" date="2021-01" db="EMBL/GenBank/DDBJ databases">
        <authorList>
            <person name="Corre E."/>
            <person name="Pelletier E."/>
            <person name="Niang G."/>
            <person name="Scheremetjew M."/>
            <person name="Finn R."/>
            <person name="Kale V."/>
            <person name="Holt S."/>
            <person name="Cochrane G."/>
            <person name="Meng A."/>
            <person name="Brown T."/>
            <person name="Cohen L."/>
        </authorList>
    </citation>
    <scope>NUCLEOTIDE SEQUENCE</scope>
    <source>
        <strain evidence="7">CCMP2084</strain>
    </source>
</reference>
<dbReference type="GO" id="GO:0005524">
    <property type="term" value="F:ATP binding"/>
    <property type="evidence" value="ECO:0007669"/>
    <property type="project" value="UniProtKB-KW"/>
</dbReference>
<gene>
    <name evidence="7" type="ORF">ASEP1449_LOCUS5683</name>
</gene>
<comment type="similarity">
    <text evidence="1">Belongs to the GDA1/CD39 NTPase family.</text>
</comment>
<keyword evidence="6" id="KW-0732">Signal</keyword>
<dbReference type="PANTHER" id="PTHR11782">
    <property type="entry name" value="ADENOSINE/GUANOSINE DIPHOSPHATASE"/>
    <property type="match status" value="1"/>
</dbReference>
<keyword evidence="4" id="KW-0547">Nucleotide-binding</keyword>
<dbReference type="Gene3D" id="3.30.420.150">
    <property type="entry name" value="Exopolyphosphatase. Domain 2"/>
    <property type="match status" value="1"/>
</dbReference>
<organism evidence="7">
    <name type="scientific">Attheya septentrionalis</name>
    <dbReference type="NCBI Taxonomy" id="420275"/>
    <lineage>
        <taxon>Eukaryota</taxon>
        <taxon>Sar</taxon>
        <taxon>Stramenopiles</taxon>
        <taxon>Ochrophyta</taxon>
        <taxon>Bacillariophyta</taxon>
        <taxon>Coscinodiscophyceae</taxon>
        <taxon>Chaetocerotophycidae</taxon>
        <taxon>Chaetocerotales</taxon>
        <taxon>Attheyaceae</taxon>
        <taxon>Attheya</taxon>
    </lineage>
</organism>
<dbReference type="InterPro" id="IPR000407">
    <property type="entry name" value="GDA1_CD39_NTPase"/>
</dbReference>
<dbReference type="Gene3D" id="3.30.420.40">
    <property type="match status" value="1"/>
</dbReference>
<evidence type="ECO:0000256" key="4">
    <source>
        <dbReference type="PIRSR" id="PIRSR600407-2"/>
    </source>
</evidence>
<name>A0A7S2UAP1_9STRA</name>
<evidence type="ECO:0000256" key="5">
    <source>
        <dbReference type="SAM" id="MobiDB-lite"/>
    </source>
</evidence>
<evidence type="ECO:0000256" key="2">
    <source>
        <dbReference type="ARBA" id="ARBA00022801"/>
    </source>
</evidence>
<dbReference type="GO" id="GO:0017111">
    <property type="term" value="F:ribonucleoside triphosphate phosphatase activity"/>
    <property type="evidence" value="ECO:0007669"/>
    <property type="project" value="TreeGrafter"/>
</dbReference>